<organism evidence="2 3">
    <name type="scientific">Streptomyces sp. 900105755</name>
    <dbReference type="NCBI Taxonomy" id="3154389"/>
    <lineage>
        <taxon>Bacteria</taxon>
        <taxon>Bacillati</taxon>
        <taxon>Actinomycetota</taxon>
        <taxon>Actinomycetes</taxon>
        <taxon>Kitasatosporales</taxon>
        <taxon>Streptomycetaceae</taxon>
        <taxon>Streptomyces</taxon>
    </lineage>
</organism>
<keyword evidence="3" id="KW-1185">Reference proteome</keyword>
<dbReference type="InterPro" id="IPR029058">
    <property type="entry name" value="AB_hydrolase_fold"/>
</dbReference>
<protein>
    <submittedName>
        <fullName evidence="2">Alpha/beta hydrolase</fullName>
    </submittedName>
</protein>
<proteinExistence type="predicted"/>
<dbReference type="CDD" id="cd12809">
    <property type="entry name" value="Esterase_713_like-2"/>
    <property type="match status" value="1"/>
</dbReference>
<comment type="caution">
    <text evidence="2">The sequence shown here is derived from an EMBL/GenBank/DDBJ whole genome shotgun (WGS) entry which is preliminary data.</text>
</comment>
<dbReference type="InterPro" id="IPR050228">
    <property type="entry name" value="Carboxylesterase_BioH"/>
</dbReference>
<accession>A0ABV1T986</accession>
<dbReference type="Gene3D" id="3.40.50.1820">
    <property type="entry name" value="alpha/beta hydrolase"/>
    <property type="match status" value="1"/>
</dbReference>
<dbReference type="RefSeq" id="WP_351955287.1">
    <property type="nucleotide sequence ID" value="NZ_JBEOZM010000002.1"/>
</dbReference>
<dbReference type="InterPro" id="IPR000073">
    <property type="entry name" value="AB_hydrolase_1"/>
</dbReference>
<reference evidence="2 3" key="1">
    <citation type="submission" date="2024-06" db="EMBL/GenBank/DDBJ databases">
        <title>The Natural Products Discovery Center: Release of the First 8490 Sequenced Strains for Exploring Actinobacteria Biosynthetic Diversity.</title>
        <authorList>
            <person name="Kalkreuter E."/>
            <person name="Kautsar S.A."/>
            <person name="Yang D."/>
            <person name="Bader C.D."/>
            <person name="Teijaro C.N."/>
            <person name="Fluegel L."/>
            <person name="Davis C.M."/>
            <person name="Simpson J.R."/>
            <person name="Lauterbach L."/>
            <person name="Steele A.D."/>
            <person name="Gui C."/>
            <person name="Meng S."/>
            <person name="Li G."/>
            <person name="Viehrig K."/>
            <person name="Ye F."/>
            <person name="Su P."/>
            <person name="Kiefer A.F."/>
            <person name="Nichols A."/>
            <person name="Cepeda A.J."/>
            <person name="Yan W."/>
            <person name="Fan B."/>
            <person name="Jiang Y."/>
            <person name="Adhikari A."/>
            <person name="Zheng C.-J."/>
            <person name="Schuster L."/>
            <person name="Cowan T.M."/>
            <person name="Smanski M.J."/>
            <person name="Chevrette M.G."/>
            <person name="De Carvalho L.P.S."/>
            <person name="Shen B."/>
        </authorList>
    </citation>
    <scope>NUCLEOTIDE SEQUENCE [LARGE SCALE GENOMIC DNA]</scope>
    <source>
        <strain evidence="2 3">NPDC001694</strain>
    </source>
</reference>
<sequence length="349" mass="37204">MGEDHGWTASGRRGSFWVGGERVEGPLGTVLRGPMYVEWYEPEERRFPVPLVLVHGGGGQGLDYLTTPDGRPGWAPLLVDQGYAVYVVDRPGHGRSPHHPDVLGPMSPVLGTEFLEPIFVPPTEGPGSHPTAHLHTQWPGARKLDDPLSDQWLASSGPVLANQPEMHALEQARLAALLDRIGPAVIVAHSAGGPGAFLAADARPHLVKAFVALEVLGPPFLKMPEAGLDLTWGIASAPFTFDPPAVSADELRLVTHEPPADGGIPMTLQEQPARRLANLSRFPIAVVSAPASPFVHFDGHLVAFLEQAGCDVALVRLADHGVHGNGHGMIIEKNNADALRVVTDWIAGL</sequence>
<keyword evidence="2" id="KW-0378">Hydrolase</keyword>
<dbReference type="PANTHER" id="PTHR43194:SF4">
    <property type="entry name" value="AB HYDROLASE-1 DOMAIN-CONTAINING PROTEIN"/>
    <property type="match status" value="1"/>
</dbReference>
<evidence type="ECO:0000313" key="3">
    <source>
        <dbReference type="Proteomes" id="UP001490365"/>
    </source>
</evidence>
<dbReference type="SUPFAM" id="SSF53474">
    <property type="entry name" value="alpha/beta-Hydrolases"/>
    <property type="match status" value="1"/>
</dbReference>
<evidence type="ECO:0000313" key="2">
    <source>
        <dbReference type="EMBL" id="MER6266605.1"/>
    </source>
</evidence>
<dbReference type="PANTHER" id="PTHR43194">
    <property type="entry name" value="HYDROLASE ALPHA/BETA FOLD FAMILY"/>
    <property type="match status" value="1"/>
</dbReference>
<gene>
    <name evidence="2" type="ORF">ABT211_04775</name>
</gene>
<feature type="domain" description="AB hydrolase-1" evidence="1">
    <location>
        <begin position="50"/>
        <end position="218"/>
    </location>
</feature>
<dbReference type="Pfam" id="PF00561">
    <property type="entry name" value="Abhydrolase_1"/>
    <property type="match status" value="1"/>
</dbReference>
<name>A0ABV1T986_9ACTN</name>
<evidence type="ECO:0000259" key="1">
    <source>
        <dbReference type="Pfam" id="PF00561"/>
    </source>
</evidence>
<dbReference type="Proteomes" id="UP001490365">
    <property type="component" value="Unassembled WGS sequence"/>
</dbReference>
<dbReference type="EMBL" id="JBEOZM010000002">
    <property type="protein sequence ID" value="MER6266605.1"/>
    <property type="molecule type" value="Genomic_DNA"/>
</dbReference>
<dbReference type="GO" id="GO:0016787">
    <property type="term" value="F:hydrolase activity"/>
    <property type="evidence" value="ECO:0007669"/>
    <property type="project" value="UniProtKB-KW"/>
</dbReference>